<proteinExistence type="predicted"/>
<reference evidence="2 3" key="1">
    <citation type="submission" date="2016-07" db="EMBL/GenBank/DDBJ databases">
        <title>Multiple horizontal gene transfer events from other fungi enriched the ability of initially mycotrophic Trichoderma (Ascomycota) to feed on dead plant biomass.</title>
        <authorList>
            <consortium name="DOE Joint Genome Institute"/>
            <person name="Aerts A."/>
            <person name="Atanasova L."/>
            <person name="Chenthamara K."/>
            <person name="Zhang J."/>
            <person name="Grujic M."/>
            <person name="Henrissat B."/>
            <person name="Kuo A."/>
            <person name="Salamov A."/>
            <person name="Lipzen A."/>
            <person name="Labutti K."/>
            <person name="Barry K."/>
            <person name="Miao Y."/>
            <person name="Rahimi M.J."/>
            <person name="Shen Q."/>
            <person name="Grigoriev I.V."/>
            <person name="Kubicek C.P."/>
            <person name="Druzhinina I.S."/>
        </authorList>
    </citation>
    <scope>NUCLEOTIDE SEQUENCE [LARGE SCALE GENOMIC DNA]</scope>
    <source>
        <strain evidence="2 3">CBS 433.97</strain>
    </source>
</reference>
<dbReference type="EMBL" id="KZ679257">
    <property type="protein sequence ID" value="PTB44809.1"/>
    <property type="molecule type" value="Genomic_DNA"/>
</dbReference>
<evidence type="ECO:0000313" key="2">
    <source>
        <dbReference type="EMBL" id="PTB44809.1"/>
    </source>
</evidence>
<sequence>MLMMLLMMLMKTLVTGVMGCFPKIGGSDAEAISQKSSVSYRNGINHAFGQQVPPWDPSSFIGSIASPKENNLGK</sequence>
<keyword evidence="3" id="KW-1185">Reference proteome</keyword>
<evidence type="ECO:0000256" key="1">
    <source>
        <dbReference type="SAM" id="SignalP"/>
    </source>
</evidence>
<feature type="signal peptide" evidence="1">
    <location>
        <begin position="1"/>
        <end position="19"/>
    </location>
</feature>
<evidence type="ECO:0000313" key="3">
    <source>
        <dbReference type="Proteomes" id="UP000240493"/>
    </source>
</evidence>
<gene>
    <name evidence="2" type="ORF">M441DRAFT_299269</name>
</gene>
<name>A0A2T3ZJ23_TRIA4</name>
<organism evidence="2 3">
    <name type="scientific">Trichoderma asperellum (strain ATCC 204424 / CBS 433.97 / NBRC 101777)</name>
    <dbReference type="NCBI Taxonomy" id="1042311"/>
    <lineage>
        <taxon>Eukaryota</taxon>
        <taxon>Fungi</taxon>
        <taxon>Dikarya</taxon>
        <taxon>Ascomycota</taxon>
        <taxon>Pezizomycotina</taxon>
        <taxon>Sordariomycetes</taxon>
        <taxon>Hypocreomycetidae</taxon>
        <taxon>Hypocreales</taxon>
        <taxon>Hypocreaceae</taxon>
        <taxon>Trichoderma</taxon>
    </lineage>
</organism>
<dbReference type="Proteomes" id="UP000240493">
    <property type="component" value="Unassembled WGS sequence"/>
</dbReference>
<protein>
    <submittedName>
        <fullName evidence="2">Uncharacterized protein</fullName>
    </submittedName>
</protein>
<feature type="chain" id="PRO_5015756540" evidence="1">
    <location>
        <begin position="20"/>
        <end position="74"/>
    </location>
</feature>
<keyword evidence="1" id="KW-0732">Signal</keyword>
<dbReference type="AlphaFoldDB" id="A0A2T3ZJ23"/>
<accession>A0A2T3ZJ23</accession>